<evidence type="ECO:0000259" key="3">
    <source>
        <dbReference type="Pfam" id="PF08044"/>
    </source>
</evidence>
<evidence type="ECO:0000256" key="2">
    <source>
        <dbReference type="SAM" id="Phobius"/>
    </source>
</evidence>
<evidence type="ECO:0000313" key="5">
    <source>
        <dbReference type="EMBL" id="GAA1400554.1"/>
    </source>
</evidence>
<feature type="compositionally biased region" description="Low complexity" evidence="1">
    <location>
        <begin position="32"/>
        <end position="41"/>
    </location>
</feature>
<feature type="region of interest" description="Disordered" evidence="1">
    <location>
        <begin position="1"/>
        <end position="41"/>
    </location>
</feature>
<evidence type="ECO:0008006" key="7">
    <source>
        <dbReference type="Google" id="ProtNLM"/>
    </source>
</evidence>
<accession>A0ABP4IZ82</accession>
<dbReference type="InterPro" id="IPR012551">
    <property type="entry name" value="DUF1707_SHOCT-like"/>
</dbReference>
<evidence type="ECO:0000256" key="1">
    <source>
        <dbReference type="SAM" id="MobiDB-lite"/>
    </source>
</evidence>
<sequence>MAVQPWGEQGYGTARPHAYPPPAPGAPPHGAPPQAMHQAAHAAMPQSAMRAATADRERTVDVLKAAFAEGRLSATEYGERFEAASGAQTYGQLARLVADLPAGPMVAPQMVTPQLVAPVPATFLPPPVLVPPPRPTNSAAVTSLVLSLLGLGLPAVIAGHVAKNQLSRRNEDGDSMATVGLVLGYVECAFWTLFMLLVLSAGA</sequence>
<name>A0ABP4IZ82_9ACTN</name>
<comment type="caution">
    <text evidence="5">The sequence shown here is derived from an EMBL/GenBank/DDBJ whole genome shotgun (WGS) entry which is preliminary data.</text>
</comment>
<dbReference type="Proteomes" id="UP001499863">
    <property type="component" value="Unassembled WGS sequence"/>
</dbReference>
<dbReference type="PANTHER" id="PTHR40763:SF4">
    <property type="entry name" value="DUF1707 DOMAIN-CONTAINING PROTEIN"/>
    <property type="match status" value="1"/>
</dbReference>
<keyword evidence="2" id="KW-1133">Transmembrane helix</keyword>
<dbReference type="RefSeq" id="WP_344338059.1">
    <property type="nucleotide sequence ID" value="NZ_BAAAKJ010000225.1"/>
</dbReference>
<dbReference type="Pfam" id="PF13828">
    <property type="entry name" value="DUF4190"/>
    <property type="match status" value="1"/>
</dbReference>
<evidence type="ECO:0000313" key="6">
    <source>
        <dbReference type="Proteomes" id="UP001499863"/>
    </source>
</evidence>
<protein>
    <recommendedName>
        <fullName evidence="7">DUF4190 domain-containing protein</fullName>
    </recommendedName>
</protein>
<evidence type="ECO:0000259" key="4">
    <source>
        <dbReference type="Pfam" id="PF13828"/>
    </source>
</evidence>
<reference evidence="6" key="1">
    <citation type="journal article" date="2019" name="Int. J. Syst. Evol. Microbiol.">
        <title>The Global Catalogue of Microorganisms (GCM) 10K type strain sequencing project: providing services to taxonomists for standard genome sequencing and annotation.</title>
        <authorList>
            <consortium name="The Broad Institute Genomics Platform"/>
            <consortium name="The Broad Institute Genome Sequencing Center for Infectious Disease"/>
            <person name="Wu L."/>
            <person name="Ma J."/>
        </authorList>
    </citation>
    <scope>NUCLEOTIDE SEQUENCE [LARGE SCALE GENOMIC DNA]</scope>
    <source>
        <strain evidence="6">JCM 12393</strain>
    </source>
</reference>
<keyword evidence="2" id="KW-0812">Transmembrane</keyword>
<dbReference type="InterPro" id="IPR025241">
    <property type="entry name" value="DUF4190"/>
</dbReference>
<feature type="transmembrane region" description="Helical" evidence="2">
    <location>
        <begin position="139"/>
        <end position="158"/>
    </location>
</feature>
<feature type="domain" description="DUF1707" evidence="3">
    <location>
        <begin position="49"/>
        <end position="101"/>
    </location>
</feature>
<feature type="compositionally biased region" description="Pro residues" evidence="1">
    <location>
        <begin position="18"/>
        <end position="31"/>
    </location>
</feature>
<keyword evidence="2" id="KW-0472">Membrane</keyword>
<dbReference type="Pfam" id="PF08044">
    <property type="entry name" value="DUF1707"/>
    <property type="match status" value="1"/>
</dbReference>
<keyword evidence="6" id="KW-1185">Reference proteome</keyword>
<dbReference type="PANTHER" id="PTHR40763">
    <property type="entry name" value="MEMBRANE PROTEIN-RELATED"/>
    <property type="match status" value="1"/>
</dbReference>
<organism evidence="5 6">
    <name type="scientific">Kitasatospora putterlickiae</name>
    <dbReference type="NCBI Taxonomy" id="221725"/>
    <lineage>
        <taxon>Bacteria</taxon>
        <taxon>Bacillati</taxon>
        <taxon>Actinomycetota</taxon>
        <taxon>Actinomycetes</taxon>
        <taxon>Kitasatosporales</taxon>
        <taxon>Streptomycetaceae</taxon>
        <taxon>Kitasatospora</taxon>
    </lineage>
</organism>
<gene>
    <name evidence="5" type="ORF">GCM10009639_41760</name>
</gene>
<dbReference type="EMBL" id="BAAAKJ010000225">
    <property type="protein sequence ID" value="GAA1400554.1"/>
    <property type="molecule type" value="Genomic_DNA"/>
</dbReference>
<feature type="transmembrane region" description="Helical" evidence="2">
    <location>
        <begin position="179"/>
        <end position="201"/>
    </location>
</feature>
<proteinExistence type="predicted"/>
<feature type="domain" description="DUF4190" evidence="4">
    <location>
        <begin position="140"/>
        <end position="194"/>
    </location>
</feature>